<proteinExistence type="predicted"/>
<dbReference type="InterPro" id="IPR035628">
    <property type="entry name" value="TcpC_C"/>
</dbReference>
<protein>
    <submittedName>
        <fullName evidence="1">Conjugal transfer protein</fullName>
    </submittedName>
</protein>
<reference evidence="2" key="1">
    <citation type="journal article" date="2019" name="Int. J. Syst. Evol. Microbiol.">
        <title>The Global Catalogue of Microorganisms (GCM) 10K type strain sequencing project: providing services to taxonomists for standard genome sequencing and annotation.</title>
        <authorList>
            <consortium name="The Broad Institute Genomics Platform"/>
            <consortium name="The Broad Institute Genome Sequencing Center for Infectious Disease"/>
            <person name="Wu L."/>
            <person name="Ma J."/>
        </authorList>
    </citation>
    <scope>NUCLEOTIDE SEQUENCE [LARGE SCALE GENOMIC DNA]</scope>
    <source>
        <strain evidence="2">CGMCC 4.1641</strain>
    </source>
</reference>
<evidence type="ECO:0000313" key="2">
    <source>
        <dbReference type="Proteomes" id="UP001595755"/>
    </source>
</evidence>
<keyword evidence="2" id="KW-1185">Reference proteome</keyword>
<dbReference type="PROSITE" id="PS51257">
    <property type="entry name" value="PROKAR_LIPOPROTEIN"/>
    <property type="match status" value="1"/>
</dbReference>
<organism evidence="1 2">
    <name type="scientific">Cohnella boryungensis</name>
    <dbReference type="NCBI Taxonomy" id="768479"/>
    <lineage>
        <taxon>Bacteria</taxon>
        <taxon>Bacillati</taxon>
        <taxon>Bacillota</taxon>
        <taxon>Bacilli</taxon>
        <taxon>Bacillales</taxon>
        <taxon>Paenibacillaceae</taxon>
        <taxon>Cohnella</taxon>
    </lineage>
</organism>
<dbReference type="Proteomes" id="UP001595755">
    <property type="component" value="Unassembled WGS sequence"/>
</dbReference>
<comment type="caution">
    <text evidence="1">The sequence shown here is derived from an EMBL/GenBank/DDBJ whole genome shotgun (WGS) entry which is preliminary data.</text>
</comment>
<dbReference type="CDD" id="cd16428">
    <property type="entry name" value="TcpC_C"/>
    <property type="match status" value="1"/>
</dbReference>
<accession>A0ABV8SHF4</accession>
<gene>
    <name evidence="1" type="ORF">ACFO1S_23565</name>
</gene>
<dbReference type="Gene3D" id="3.10.450.540">
    <property type="match status" value="1"/>
</dbReference>
<sequence>MQWIPKLLLWMMLILSCLGTASSLIKPATDQSAIIHQATVEQQMAVSTVTSFVREWMTWSGEELPGDRLNRLKPYVNPTAMGRIGQLKAEQKTSRQNVFSVEFESLSIRRVHAYSVRVRVVVLNPARTIWEVEVPVTVQGGKQAAVTASPVIRPLQELAALAEPKLSESVVSSEVKQRMQPAIESFLKAMCEGKDTESLLNYISTGSKLEPLAGRIRFLSLDQLEATGIGPFTARATFTVQDAATGMSFLQSWELKVTEENQKFFVSAVASMQ</sequence>
<dbReference type="EMBL" id="JBHSED010000058">
    <property type="protein sequence ID" value="MFC4306407.1"/>
    <property type="molecule type" value="Genomic_DNA"/>
</dbReference>
<dbReference type="InterPro" id="IPR024735">
    <property type="entry name" value="TcpC"/>
</dbReference>
<name>A0ABV8SHF4_9BACL</name>
<dbReference type="RefSeq" id="WP_204605076.1">
    <property type="nucleotide sequence ID" value="NZ_JBHSED010000058.1"/>
</dbReference>
<dbReference type="Pfam" id="PF12642">
    <property type="entry name" value="TpcC"/>
    <property type="match status" value="1"/>
</dbReference>
<evidence type="ECO:0000313" key="1">
    <source>
        <dbReference type="EMBL" id="MFC4306407.1"/>
    </source>
</evidence>